<evidence type="ECO:0000256" key="1">
    <source>
        <dbReference type="SAM" id="MobiDB-lite"/>
    </source>
</evidence>
<dbReference type="Pfam" id="PF12860">
    <property type="entry name" value="PAS_7"/>
    <property type="match status" value="1"/>
</dbReference>
<accession>A0ABT6AGG2</accession>
<sequence length="727" mass="79108">MTHNQGPPAEAELFRTLVLGVADYAIYALDPSGSVSSWNAGAQRIKGYTQDEILGAHFSCFYTAEDRAAGQPEQALLQARELGRFEAAGCWRVRKDGTRFWAHVLITPLYGMGGMDGGLIGYAKVTRDMTQQQADAERLAEVTRKLDLALENMSQGLCLFDPAGTIILTNGRMDEIFGGAGKTLAPGADFFGLCRTMAGVLENEAAAPGAQAGREYGDANPEPGQPDGRAGQYAVALYERHREILRRHRNWRSVEVLPDGRAIALSHSAMADGSWVTTCEDVTEQRRIEAKIQHMACHDGLTGLPNRNYFNDYLDEELLRAQKLGCQVATLGIDLDRFKEINDLHGHAAGDTVLKSVSARIAGQLEPGEFIARIGGDEFIAVKRFERQAELSDFSARLVTCLSEPVRLDGFDLTTGASIGIAIFPGDGERRDQLVSNTDLAMYRAKGSLSESICFYESRMDEAERARRALAGELWTAIAANQFVLDYQVQTTIATGEAIGCEALLRWLHPERGLIAPDNFIPLAEECGAILPIGEWVLRTACQEAAQWTYPHKVSVNLSPVQITHGDLVTVVARVLEETGLAAGRLELEITESTIIGDKERALDILRRIKALGVSIAIDDFGTGYSSLDTLRSFPFDKIKLDRTFIAEIAGSQQAKAIIRAILALGQSLAIPVLAEGVETDEQLNLLHAEGCDEAQGFLLGRPQPLAYFRRTHAAPGPRPAAAASLA</sequence>
<dbReference type="RefSeq" id="WP_276263500.1">
    <property type="nucleotide sequence ID" value="NZ_JARJLM010000025.1"/>
</dbReference>
<dbReference type="SMART" id="SM00091">
    <property type="entry name" value="PAS"/>
    <property type="match status" value="2"/>
</dbReference>
<dbReference type="PROSITE" id="PS50887">
    <property type="entry name" value="GGDEF"/>
    <property type="match status" value="1"/>
</dbReference>
<dbReference type="InterPro" id="IPR001633">
    <property type="entry name" value="EAL_dom"/>
</dbReference>
<protein>
    <submittedName>
        <fullName evidence="6">EAL domain-containing protein</fullName>
    </submittedName>
</protein>
<feature type="domain" description="PAS" evidence="2">
    <location>
        <begin position="10"/>
        <end position="55"/>
    </location>
</feature>
<dbReference type="SUPFAM" id="SSF55785">
    <property type="entry name" value="PYP-like sensor domain (PAS domain)"/>
    <property type="match status" value="2"/>
</dbReference>
<dbReference type="PROSITE" id="PS50113">
    <property type="entry name" value="PAC"/>
    <property type="match status" value="1"/>
</dbReference>
<evidence type="ECO:0000313" key="7">
    <source>
        <dbReference type="Proteomes" id="UP001216674"/>
    </source>
</evidence>
<dbReference type="CDD" id="cd01948">
    <property type="entry name" value="EAL"/>
    <property type="match status" value="1"/>
</dbReference>
<dbReference type="CDD" id="cd00130">
    <property type="entry name" value="PAS"/>
    <property type="match status" value="1"/>
</dbReference>
<dbReference type="InterPro" id="IPR000160">
    <property type="entry name" value="GGDEF_dom"/>
</dbReference>
<dbReference type="NCBIfam" id="TIGR00254">
    <property type="entry name" value="GGDEF"/>
    <property type="match status" value="1"/>
</dbReference>
<feature type="region of interest" description="Disordered" evidence="1">
    <location>
        <begin position="209"/>
        <end position="228"/>
    </location>
</feature>
<dbReference type="CDD" id="cd01949">
    <property type="entry name" value="GGDEF"/>
    <property type="match status" value="1"/>
</dbReference>
<dbReference type="PROSITE" id="PS50883">
    <property type="entry name" value="EAL"/>
    <property type="match status" value="1"/>
</dbReference>
<feature type="domain" description="PAC" evidence="3">
    <location>
        <begin position="86"/>
        <end position="141"/>
    </location>
</feature>
<evidence type="ECO:0000259" key="2">
    <source>
        <dbReference type="PROSITE" id="PS50112"/>
    </source>
</evidence>
<dbReference type="SUPFAM" id="SSF55073">
    <property type="entry name" value="Nucleotide cyclase"/>
    <property type="match status" value="1"/>
</dbReference>
<keyword evidence="7" id="KW-1185">Reference proteome</keyword>
<dbReference type="SMART" id="SM00052">
    <property type="entry name" value="EAL"/>
    <property type="match status" value="1"/>
</dbReference>
<dbReference type="Proteomes" id="UP001216674">
    <property type="component" value="Unassembled WGS sequence"/>
</dbReference>
<dbReference type="Gene3D" id="3.30.70.270">
    <property type="match status" value="1"/>
</dbReference>
<dbReference type="InterPro" id="IPR029787">
    <property type="entry name" value="Nucleotide_cyclase"/>
</dbReference>
<dbReference type="InterPro" id="IPR043128">
    <property type="entry name" value="Rev_trsase/Diguanyl_cyclase"/>
</dbReference>
<dbReference type="PROSITE" id="PS50112">
    <property type="entry name" value="PAS"/>
    <property type="match status" value="1"/>
</dbReference>
<organism evidence="6 7">
    <name type="scientific">Cupriavidus basilensis</name>
    <dbReference type="NCBI Taxonomy" id="68895"/>
    <lineage>
        <taxon>Bacteria</taxon>
        <taxon>Pseudomonadati</taxon>
        <taxon>Pseudomonadota</taxon>
        <taxon>Betaproteobacteria</taxon>
        <taxon>Burkholderiales</taxon>
        <taxon>Burkholderiaceae</taxon>
        <taxon>Cupriavidus</taxon>
    </lineage>
</organism>
<gene>
    <name evidence="6" type="ORF">P3W85_01760</name>
</gene>
<dbReference type="PANTHER" id="PTHR44757:SF2">
    <property type="entry name" value="BIOFILM ARCHITECTURE MAINTENANCE PROTEIN MBAA"/>
    <property type="match status" value="1"/>
</dbReference>
<dbReference type="PANTHER" id="PTHR44757">
    <property type="entry name" value="DIGUANYLATE CYCLASE DGCP"/>
    <property type="match status" value="1"/>
</dbReference>
<dbReference type="Pfam" id="PF13426">
    <property type="entry name" value="PAS_9"/>
    <property type="match status" value="1"/>
</dbReference>
<evidence type="ECO:0000259" key="5">
    <source>
        <dbReference type="PROSITE" id="PS50887"/>
    </source>
</evidence>
<dbReference type="Pfam" id="PF00563">
    <property type="entry name" value="EAL"/>
    <property type="match status" value="1"/>
</dbReference>
<dbReference type="InterPro" id="IPR000014">
    <property type="entry name" value="PAS"/>
</dbReference>
<reference evidence="6 7" key="1">
    <citation type="submission" date="2023-03" db="EMBL/GenBank/DDBJ databases">
        <title>Draft assemblies of triclosan tolerant bacteria isolated from returned activated sludge.</title>
        <authorList>
            <person name="Van Hamelsveld S."/>
        </authorList>
    </citation>
    <scope>NUCLEOTIDE SEQUENCE [LARGE SCALE GENOMIC DNA]</scope>
    <source>
        <strain evidence="6 7">GW210010_S58</strain>
    </source>
</reference>
<dbReference type="InterPro" id="IPR035965">
    <property type="entry name" value="PAS-like_dom_sf"/>
</dbReference>
<dbReference type="Pfam" id="PF00990">
    <property type="entry name" value="GGDEF"/>
    <property type="match status" value="1"/>
</dbReference>
<dbReference type="SUPFAM" id="SSF141868">
    <property type="entry name" value="EAL domain-like"/>
    <property type="match status" value="1"/>
</dbReference>
<dbReference type="InterPro" id="IPR052155">
    <property type="entry name" value="Biofilm_reg_signaling"/>
</dbReference>
<comment type="caution">
    <text evidence="6">The sequence shown here is derived from an EMBL/GenBank/DDBJ whole genome shotgun (WGS) entry which is preliminary data.</text>
</comment>
<dbReference type="EMBL" id="JARJLM010000025">
    <property type="protein sequence ID" value="MDF3831690.1"/>
    <property type="molecule type" value="Genomic_DNA"/>
</dbReference>
<dbReference type="NCBIfam" id="TIGR00229">
    <property type="entry name" value="sensory_box"/>
    <property type="match status" value="1"/>
</dbReference>
<feature type="domain" description="EAL" evidence="4">
    <location>
        <begin position="467"/>
        <end position="717"/>
    </location>
</feature>
<dbReference type="SMART" id="SM00267">
    <property type="entry name" value="GGDEF"/>
    <property type="match status" value="1"/>
</dbReference>
<dbReference type="Gene3D" id="3.20.20.450">
    <property type="entry name" value="EAL domain"/>
    <property type="match status" value="1"/>
</dbReference>
<feature type="domain" description="GGDEF" evidence="5">
    <location>
        <begin position="326"/>
        <end position="458"/>
    </location>
</feature>
<dbReference type="InterPro" id="IPR035919">
    <property type="entry name" value="EAL_sf"/>
</dbReference>
<name>A0ABT6AGG2_9BURK</name>
<evidence type="ECO:0000313" key="6">
    <source>
        <dbReference type="EMBL" id="MDF3831690.1"/>
    </source>
</evidence>
<evidence type="ECO:0000259" key="3">
    <source>
        <dbReference type="PROSITE" id="PS50113"/>
    </source>
</evidence>
<evidence type="ECO:0000259" key="4">
    <source>
        <dbReference type="PROSITE" id="PS50883"/>
    </source>
</evidence>
<dbReference type="Gene3D" id="3.30.450.20">
    <property type="entry name" value="PAS domain"/>
    <property type="match status" value="2"/>
</dbReference>
<proteinExistence type="predicted"/>
<dbReference type="InterPro" id="IPR000700">
    <property type="entry name" value="PAS-assoc_C"/>
</dbReference>